<dbReference type="KEGG" id="mff:MFFC18_02260"/>
<keyword evidence="2" id="KW-1133">Transmembrane helix</keyword>
<dbReference type="EMBL" id="CP042912">
    <property type="protein sequence ID" value="QEG20378.1"/>
    <property type="molecule type" value="Genomic_DNA"/>
</dbReference>
<organism evidence="3 4">
    <name type="scientific">Mariniblastus fucicola</name>
    <dbReference type="NCBI Taxonomy" id="980251"/>
    <lineage>
        <taxon>Bacteria</taxon>
        <taxon>Pseudomonadati</taxon>
        <taxon>Planctomycetota</taxon>
        <taxon>Planctomycetia</taxon>
        <taxon>Pirellulales</taxon>
        <taxon>Pirellulaceae</taxon>
        <taxon>Mariniblastus</taxon>
    </lineage>
</organism>
<dbReference type="AlphaFoldDB" id="A0A5B9P230"/>
<dbReference type="RefSeq" id="WP_075082595.1">
    <property type="nucleotide sequence ID" value="NZ_CP042912.1"/>
</dbReference>
<feature type="region of interest" description="Disordered" evidence="1">
    <location>
        <begin position="1"/>
        <end position="30"/>
    </location>
</feature>
<keyword evidence="2" id="KW-0812">Transmembrane</keyword>
<keyword evidence="2" id="KW-0472">Membrane</keyword>
<evidence type="ECO:0000313" key="3">
    <source>
        <dbReference type="EMBL" id="QEG20378.1"/>
    </source>
</evidence>
<protein>
    <recommendedName>
        <fullName evidence="5">YtxH-like protein</fullName>
    </recommendedName>
</protein>
<keyword evidence="4" id="KW-1185">Reference proteome</keyword>
<evidence type="ECO:0000313" key="4">
    <source>
        <dbReference type="Proteomes" id="UP000322214"/>
    </source>
</evidence>
<dbReference type="STRING" id="980251.GCA_001642875_04604"/>
<feature type="compositionally biased region" description="Basic and acidic residues" evidence="1">
    <location>
        <begin position="1"/>
        <end position="11"/>
    </location>
</feature>
<feature type="transmembrane region" description="Helical" evidence="2">
    <location>
        <begin position="43"/>
        <end position="63"/>
    </location>
</feature>
<evidence type="ECO:0008006" key="5">
    <source>
        <dbReference type="Google" id="ProtNLM"/>
    </source>
</evidence>
<sequence length="100" mass="10858">MASNLKHDRYYAVDNENGAASADTNQSPGAVQECVQENPVNSALLVIGLGVGAGLLLSTLFSSERTRRERLTRRVGDYLQSGTGNLRSTLENVIPDRYMS</sequence>
<accession>A0A5B9P230</accession>
<evidence type="ECO:0000256" key="1">
    <source>
        <dbReference type="SAM" id="MobiDB-lite"/>
    </source>
</evidence>
<name>A0A5B9P230_9BACT</name>
<gene>
    <name evidence="3" type="ORF">MFFC18_02260</name>
</gene>
<proteinExistence type="predicted"/>
<evidence type="ECO:0000256" key="2">
    <source>
        <dbReference type="SAM" id="Phobius"/>
    </source>
</evidence>
<dbReference type="Proteomes" id="UP000322214">
    <property type="component" value="Chromosome"/>
</dbReference>
<reference evidence="3 4" key="1">
    <citation type="submission" date="2019-08" db="EMBL/GenBank/DDBJ databases">
        <title>Deep-cultivation of Planctomycetes and their phenomic and genomic characterization uncovers novel biology.</title>
        <authorList>
            <person name="Wiegand S."/>
            <person name="Jogler M."/>
            <person name="Boedeker C."/>
            <person name="Pinto D."/>
            <person name="Vollmers J."/>
            <person name="Rivas-Marin E."/>
            <person name="Kohn T."/>
            <person name="Peeters S.H."/>
            <person name="Heuer A."/>
            <person name="Rast P."/>
            <person name="Oberbeckmann S."/>
            <person name="Bunk B."/>
            <person name="Jeske O."/>
            <person name="Meyerdierks A."/>
            <person name="Storesund J.E."/>
            <person name="Kallscheuer N."/>
            <person name="Luecker S."/>
            <person name="Lage O.M."/>
            <person name="Pohl T."/>
            <person name="Merkel B.J."/>
            <person name="Hornburger P."/>
            <person name="Mueller R.-W."/>
            <person name="Bruemmer F."/>
            <person name="Labrenz M."/>
            <person name="Spormann A.M."/>
            <person name="Op den Camp H."/>
            <person name="Overmann J."/>
            <person name="Amann R."/>
            <person name="Jetten M.S.M."/>
            <person name="Mascher T."/>
            <person name="Medema M.H."/>
            <person name="Devos D.P."/>
            <person name="Kaster A.-K."/>
            <person name="Ovreas L."/>
            <person name="Rohde M."/>
            <person name="Galperin M.Y."/>
            <person name="Jogler C."/>
        </authorList>
    </citation>
    <scope>NUCLEOTIDE SEQUENCE [LARGE SCALE GENOMIC DNA]</scope>
    <source>
        <strain evidence="3 4">FC18</strain>
    </source>
</reference>